<gene>
    <name evidence="13" type="primary">LOC100175728</name>
</gene>
<comment type="function">
    <text evidence="1 9">Functions in the early steps of protein synthesis of a small number of specific mRNAs. Acts by directing the binding of methionyl-tRNAi to 40S ribosomal subunits. In contrast to the eIF-2 complex, it binds methionyl-tRNAi to 40S subunits in a codon-dependent manner, whereas the eIF-2 complex binds methionyl-tRNAi to 40S subunits in a GTP-dependent manner.</text>
</comment>
<evidence type="ECO:0000256" key="9">
    <source>
        <dbReference type="PIRNR" id="PIRNR017222"/>
    </source>
</evidence>
<dbReference type="GO" id="GO:0000049">
    <property type="term" value="F:tRNA binding"/>
    <property type="evidence" value="ECO:0000318"/>
    <property type="project" value="GO_Central"/>
</dbReference>
<evidence type="ECO:0000313" key="13">
    <source>
        <dbReference type="Ensembl" id="ENSCINP00000005103.3"/>
    </source>
</evidence>
<evidence type="ECO:0000256" key="3">
    <source>
        <dbReference type="ARBA" id="ARBA00013819"/>
    </source>
</evidence>
<dbReference type="GO" id="GO:0043022">
    <property type="term" value="F:ribosome binding"/>
    <property type="evidence" value="ECO:0000318"/>
    <property type="project" value="GO_Central"/>
</dbReference>
<feature type="domain" description="Translation initiation factor beta propellor-like" evidence="12">
    <location>
        <begin position="218"/>
        <end position="404"/>
    </location>
</feature>
<keyword evidence="14" id="KW-1185">Reference proteome</keyword>
<organism evidence="13 14">
    <name type="scientific">Ciona intestinalis</name>
    <name type="common">Transparent sea squirt</name>
    <name type="synonym">Ascidia intestinalis</name>
    <dbReference type="NCBI Taxonomy" id="7719"/>
    <lineage>
        <taxon>Eukaryota</taxon>
        <taxon>Metazoa</taxon>
        <taxon>Chordata</taxon>
        <taxon>Tunicata</taxon>
        <taxon>Ascidiacea</taxon>
        <taxon>Phlebobranchia</taxon>
        <taxon>Cionidae</taxon>
        <taxon>Ciona</taxon>
    </lineage>
</organism>
<dbReference type="PANTHER" id="PTHR13227">
    <property type="entry name" value="EUKARYOTIC TRANSLATION INITIATION FACTOR 2A"/>
    <property type="match status" value="1"/>
</dbReference>
<name>F6YEQ8_CIOIN</name>
<evidence type="ECO:0000256" key="8">
    <source>
        <dbReference type="ARBA" id="ARBA00022917"/>
    </source>
</evidence>
<dbReference type="GeneTree" id="ENSGT00730000111053"/>
<dbReference type="Ensembl" id="ENSCINT00000005103.3">
    <property type="protein sequence ID" value="ENSCINP00000005103.3"/>
    <property type="gene ID" value="ENSCING00000002504.3"/>
</dbReference>
<dbReference type="PIRSF" id="PIRSF017222">
    <property type="entry name" value="eIF2A"/>
    <property type="match status" value="1"/>
</dbReference>
<dbReference type="GO" id="GO:0006417">
    <property type="term" value="P:regulation of translation"/>
    <property type="evidence" value="ECO:0007669"/>
    <property type="project" value="UniProtKB-KW"/>
</dbReference>
<reference evidence="14" key="1">
    <citation type="journal article" date="2002" name="Science">
        <title>The draft genome of Ciona intestinalis: insights into chordate and vertebrate origins.</title>
        <authorList>
            <person name="Dehal P."/>
            <person name="Satou Y."/>
            <person name="Campbell R.K."/>
            <person name="Chapman J."/>
            <person name="Degnan B."/>
            <person name="De Tomaso A."/>
            <person name="Davidson B."/>
            <person name="Di Gregorio A."/>
            <person name="Gelpke M."/>
            <person name="Goodstein D.M."/>
            <person name="Harafuji N."/>
            <person name="Hastings K.E."/>
            <person name="Ho I."/>
            <person name="Hotta K."/>
            <person name="Huang W."/>
            <person name="Kawashima T."/>
            <person name="Lemaire P."/>
            <person name="Martinez D."/>
            <person name="Meinertzhagen I.A."/>
            <person name="Necula S."/>
            <person name="Nonaka M."/>
            <person name="Putnam N."/>
            <person name="Rash S."/>
            <person name="Saiga H."/>
            <person name="Satake M."/>
            <person name="Terry A."/>
            <person name="Yamada L."/>
            <person name="Wang H.G."/>
            <person name="Awazu S."/>
            <person name="Azumi K."/>
            <person name="Boore J."/>
            <person name="Branno M."/>
            <person name="Chin-Bow S."/>
            <person name="DeSantis R."/>
            <person name="Doyle S."/>
            <person name="Francino P."/>
            <person name="Keys D.N."/>
            <person name="Haga S."/>
            <person name="Hayashi H."/>
            <person name="Hino K."/>
            <person name="Imai K.S."/>
            <person name="Inaba K."/>
            <person name="Kano S."/>
            <person name="Kobayashi K."/>
            <person name="Kobayashi M."/>
            <person name="Lee B.I."/>
            <person name="Makabe K.W."/>
            <person name="Manohar C."/>
            <person name="Matassi G."/>
            <person name="Medina M."/>
            <person name="Mochizuki Y."/>
            <person name="Mount S."/>
            <person name="Morishita T."/>
            <person name="Miura S."/>
            <person name="Nakayama A."/>
            <person name="Nishizaka S."/>
            <person name="Nomoto H."/>
            <person name="Ohta F."/>
            <person name="Oishi K."/>
            <person name="Rigoutsos I."/>
            <person name="Sano M."/>
            <person name="Sasaki A."/>
            <person name="Sasakura Y."/>
            <person name="Shoguchi E."/>
            <person name="Shin-i T."/>
            <person name="Spagnuolo A."/>
            <person name="Stainier D."/>
            <person name="Suzuki M.M."/>
            <person name="Tassy O."/>
            <person name="Takatori N."/>
            <person name="Tokuoka M."/>
            <person name="Yagi K."/>
            <person name="Yoshizaki F."/>
            <person name="Wada S."/>
            <person name="Zhang C."/>
            <person name="Hyatt P.D."/>
            <person name="Larimer F."/>
            <person name="Detter C."/>
            <person name="Doggett N."/>
            <person name="Glavina T."/>
            <person name="Hawkins T."/>
            <person name="Richardson P."/>
            <person name="Lucas S."/>
            <person name="Kohara Y."/>
            <person name="Levine M."/>
            <person name="Satoh N."/>
            <person name="Rokhsar D.S."/>
        </authorList>
    </citation>
    <scope>NUCLEOTIDE SEQUENCE [LARGE SCALE GENOMIC DNA]</scope>
</reference>
<dbReference type="FunCoup" id="F6YEQ8">
    <property type="interactions" value="890"/>
</dbReference>
<keyword evidence="5" id="KW-0853">WD repeat</keyword>
<dbReference type="STRING" id="7719.ENSCINP00000005103"/>
<feature type="region of interest" description="Disordered" evidence="11">
    <location>
        <begin position="471"/>
        <end position="504"/>
    </location>
</feature>
<reference evidence="13" key="3">
    <citation type="submission" date="2025-09" db="UniProtKB">
        <authorList>
            <consortium name="Ensembl"/>
        </authorList>
    </citation>
    <scope>IDENTIFICATION</scope>
</reference>
<comment type="similarity">
    <text evidence="2 9">Belongs to the WD repeat EIF2A family.</text>
</comment>
<evidence type="ECO:0000259" key="12">
    <source>
        <dbReference type="Pfam" id="PF08662"/>
    </source>
</evidence>
<dbReference type="SUPFAM" id="SSF82171">
    <property type="entry name" value="DPP6 N-terminal domain-like"/>
    <property type="match status" value="1"/>
</dbReference>
<keyword evidence="8 9" id="KW-0648">Protein biosynthesis</keyword>
<dbReference type="Proteomes" id="UP000008144">
    <property type="component" value="Unassembled WGS sequence"/>
</dbReference>
<dbReference type="InParanoid" id="F6YEQ8"/>
<evidence type="ECO:0000256" key="4">
    <source>
        <dbReference type="ARBA" id="ARBA00022540"/>
    </source>
</evidence>
<proteinExistence type="inferred from homology"/>
<keyword evidence="6" id="KW-0677">Repeat</keyword>
<dbReference type="Gene3D" id="2.130.10.10">
    <property type="entry name" value="YVTN repeat-like/Quinoprotein amine dehydrogenase"/>
    <property type="match status" value="1"/>
</dbReference>
<evidence type="ECO:0000256" key="7">
    <source>
        <dbReference type="ARBA" id="ARBA00022845"/>
    </source>
</evidence>
<sequence length="583" mass="65610">MAVELPQLVVRGANGLSLLKWKTDGTSEENISFFRICDQKCRTTKFSNDGKLFAWCDMKQVHIMEMGSGNILSSINQPRTFAMYFSPDAKLLCTWEQYAVTKDTPAGTPNFNIWNVSDGSCVHNSIQKKVNGWRPDWLPGTTICGKLTGQSVQFYEDNDFKTAKHRLSIEKLEVFEVSPNIKPPHRVACFVRGARGGPASVKIFQYPKFTTGDVVANKSFFKADTVSIKWNKRGTELLVTAAVDVDTTGESYYGEQSLHFMSCTGETSIVQLSKKGPIYDSAWSPLSNQFCVVFGFMPAKACLFSNKCNKTFEFGSTPKNECYYNPHGNLLILAGFGNLRGNIEVWDCCRHSQVSQFTAPDTTCLEWCGDGCHFVTATTSPRLRVNNGYKLWHYEEWLLFVYTINFQNELNDVQWRPVPTGTYTAPLVKLVTSKNLSNMISASKPASYVPPHARGWSYNVTNFKLDEDEPIIQEPLSKSAQKNKKKREGKKNKTPTNSSLSSEQQDVIQMAKYLLNDEAAQPTQPTQLAGEDKKIKSLRKKLQAVEKLKKQQSEGKQLEKNQIEKLNTEDSIIEELKKLGVSV</sequence>
<feature type="compositionally biased region" description="Polar residues" evidence="11">
    <location>
        <begin position="494"/>
        <end position="504"/>
    </location>
</feature>
<reference evidence="13" key="2">
    <citation type="submission" date="2025-08" db="UniProtKB">
        <authorList>
            <consortium name="Ensembl"/>
        </authorList>
    </citation>
    <scope>IDENTIFICATION</scope>
</reference>
<keyword evidence="4 9" id="KW-0396">Initiation factor</keyword>
<evidence type="ECO:0000256" key="5">
    <source>
        <dbReference type="ARBA" id="ARBA00022574"/>
    </source>
</evidence>
<dbReference type="AlphaFoldDB" id="F6YEQ8"/>
<dbReference type="FunFam" id="2.130.10.10:FF:001250">
    <property type="entry name" value="Eukaryotic translation initiation factor 2A"/>
    <property type="match status" value="1"/>
</dbReference>
<dbReference type="HOGENOM" id="CLU_013809_1_0_1"/>
<dbReference type="PANTHER" id="PTHR13227:SF0">
    <property type="entry name" value="EUKARYOTIC TRANSLATION INITIATION FACTOR 2A"/>
    <property type="match status" value="1"/>
</dbReference>
<evidence type="ECO:0000256" key="2">
    <source>
        <dbReference type="ARBA" id="ARBA00009573"/>
    </source>
</evidence>
<evidence type="ECO:0000313" key="14">
    <source>
        <dbReference type="Proteomes" id="UP000008144"/>
    </source>
</evidence>
<dbReference type="InterPro" id="IPR013979">
    <property type="entry name" value="TIF_beta_prop-like"/>
</dbReference>
<feature type="compositionally biased region" description="Basic residues" evidence="11">
    <location>
        <begin position="481"/>
        <end position="493"/>
    </location>
</feature>
<dbReference type="InterPro" id="IPR011387">
    <property type="entry name" value="TIF2A"/>
</dbReference>
<accession>F6YEQ8</accession>
<evidence type="ECO:0000256" key="10">
    <source>
        <dbReference type="SAM" id="Coils"/>
    </source>
</evidence>
<keyword evidence="7 9" id="KW-0810">Translation regulation</keyword>
<dbReference type="Pfam" id="PF08662">
    <property type="entry name" value="eIF2A"/>
    <property type="match status" value="1"/>
</dbReference>
<evidence type="ECO:0000256" key="1">
    <source>
        <dbReference type="ARBA" id="ARBA00003993"/>
    </source>
</evidence>
<dbReference type="GO" id="GO:0003743">
    <property type="term" value="F:translation initiation factor activity"/>
    <property type="evidence" value="ECO:0000318"/>
    <property type="project" value="GO_Central"/>
</dbReference>
<protein>
    <recommendedName>
        <fullName evidence="3 9">Eukaryotic translation initiation factor 2A</fullName>
        <shortName evidence="9">eIF-2A</shortName>
    </recommendedName>
</protein>
<dbReference type="OMA" id="RCCAYSP"/>
<evidence type="ECO:0000256" key="6">
    <source>
        <dbReference type="ARBA" id="ARBA00022737"/>
    </source>
</evidence>
<keyword evidence="10" id="KW-0175">Coiled coil</keyword>
<dbReference type="GO" id="GO:0003729">
    <property type="term" value="F:mRNA binding"/>
    <property type="evidence" value="ECO:0000318"/>
    <property type="project" value="GO_Central"/>
</dbReference>
<evidence type="ECO:0000256" key="11">
    <source>
        <dbReference type="SAM" id="MobiDB-lite"/>
    </source>
</evidence>
<feature type="coiled-coil region" evidence="10">
    <location>
        <begin position="528"/>
        <end position="569"/>
    </location>
</feature>
<dbReference type="InterPro" id="IPR015943">
    <property type="entry name" value="WD40/YVTN_repeat-like_dom_sf"/>
</dbReference>